<evidence type="ECO:0000313" key="1">
    <source>
        <dbReference type="EMBL" id="EMD86550.1"/>
    </source>
</evidence>
<dbReference type="AlphaFoldDB" id="M2SMI8"/>
<reference evidence="1 2" key="1">
    <citation type="journal article" date="2012" name="PLoS Pathog.">
        <title>Diverse lifestyles and strategies of plant pathogenesis encoded in the genomes of eighteen Dothideomycetes fungi.</title>
        <authorList>
            <person name="Ohm R.A."/>
            <person name="Feau N."/>
            <person name="Henrissat B."/>
            <person name="Schoch C.L."/>
            <person name="Horwitz B.A."/>
            <person name="Barry K.W."/>
            <person name="Condon B.J."/>
            <person name="Copeland A.C."/>
            <person name="Dhillon B."/>
            <person name="Glaser F."/>
            <person name="Hesse C.N."/>
            <person name="Kosti I."/>
            <person name="LaButti K."/>
            <person name="Lindquist E.A."/>
            <person name="Lucas S."/>
            <person name="Salamov A.A."/>
            <person name="Bradshaw R.E."/>
            <person name="Ciuffetti L."/>
            <person name="Hamelin R.C."/>
            <person name="Kema G.H.J."/>
            <person name="Lawrence C."/>
            <person name="Scott J.A."/>
            <person name="Spatafora J.W."/>
            <person name="Turgeon B.G."/>
            <person name="de Wit P.J.G.M."/>
            <person name="Zhong S."/>
            <person name="Goodwin S.B."/>
            <person name="Grigoriev I.V."/>
        </authorList>
    </citation>
    <scope>NUCLEOTIDE SEQUENCE [LARGE SCALE GENOMIC DNA]</scope>
    <source>
        <strain evidence="2">C5 / ATCC 48332 / race O</strain>
    </source>
</reference>
<keyword evidence="2" id="KW-1185">Reference proteome</keyword>
<proteinExistence type="predicted"/>
<accession>M2SMI8</accession>
<sequence length="226" mass="25946">MPSRKARSSILFTLNINIAELMHLNPALNKDDARGVLRAHNDNMECASFYVKIGRICGRFPRIPYPVAEALLLAHNEDWEEVCEAFHLLLETMEIREHTDQATEVAAFVGGMPHLLHRCDLLANHFMMRQRMISNGYSPVTIDRDLLDDKDVNLWSVPKKIRLQVAKLQHRHARDCRLGGDCNHRATDYYHAIDSTDSLREAEIRLNNLHDDDTNIDEENYDGGSM</sequence>
<name>M2SMI8_COCH5</name>
<reference evidence="2" key="2">
    <citation type="journal article" date="2013" name="PLoS Genet.">
        <title>Comparative genome structure, secondary metabolite, and effector coding capacity across Cochliobolus pathogens.</title>
        <authorList>
            <person name="Condon B.J."/>
            <person name="Leng Y."/>
            <person name="Wu D."/>
            <person name="Bushley K.E."/>
            <person name="Ohm R.A."/>
            <person name="Otillar R."/>
            <person name="Martin J."/>
            <person name="Schackwitz W."/>
            <person name="Grimwood J."/>
            <person name="MohdZainudin N."/>
            <person name="Xue C."/>
            <person name="Wang R."/>
            <person name="Manning V.A."/>
            <person name="Dhillon B."/>
            <person name="Tu Z.J."/>
            <person name="Steffenson B.J."/>
            <person name="Salamov A."/>
            <person name="Sun H."/>
            <person name="Lowry S."/>
            <person name="LaButti K."/>
            <person name="Han J."/>
            <person name="Copeland A."/>
            <person name="Lindquist E."/>
            <person name="Barry K."/>
            <person name="Schmutz J."/>
            <person name="Baker S.E."/>
            <person name="Ciuffetti L.M."/>
            <person name="Grigoriev I.V."/>
            <person name="Zhong S."/>
            <person name="Turgeon B.G."/>
        </authorList>
    </citation>
    <scope>NUCLEOTIDE SEQUENCE [LARGE SCALE GENOMIC DNA]</scope>
    <source>
        <strain evidence="2">C5 / ATCC 48332 / race O</strain>
    </source>
</reference>
<dbReference type="Proteomes" id="UP000016936">
    <property type="component" value="Unassembled WGS sequence"/>
</dbReference>
<organism evidence="1 2">
    <name type="scientific">Cochliobolus heterostrophus (strain C5 / ATCC 48332 / race O)</name>
    <name type="common">Southern corn leaf blight fungus</name>
    <name type="synonym">Bipolaris maydis</name>
    <dbReference type="NCBI Taxonomy" id="701091"/>
    <lineage>
        <taxon>Eukaryota</taxon>
        <taxon>Fungi</taxon>
        <taxon>Dikarya</taxon>
        <taxon>Ascomycota</taxon>
        <taxon>Pezizomycotina</taxon>
        <taxon>Dothideomycetes</taxon>
        <taxon>Pleosporomycetidae</taxon>
        <taxon>Pleosporales</taxon>
        <taxon>Pleosporineae</taxon>
        <taxon>Pleosporaceae</taxon>
        <taxon>Bipolaris</taxon>
    </lineage>
</organism>
<gene>
    <name evidence="1" type="ORF">COCHEDRAFT_1218144</name>
</gene>
<protein>
    <submittedName>
        <fullName evidence="1">Uncharacterized protein</fullName>
    </submittedName>
</protein>
<evidence type="ECO:0000313" key="2">
    <source>
        <dbReference type="Proteomes" id="UP000016936"/>
    </source>
</evidence>
<dbReference type="EMBL" id="KB445584">
    <property type="protein sequence ID" value="EMD86550.1"/>
    <property type="molecule type" value="Genomic_DNA"/>
</dbReference>
<dbReference type="HOGENOM" id="CLU_1224657_0_0_1"/>